<organism evidence="6 7">
    <name type="scientific">Balaenoptera physalus</name>
    <name type="common">Fin whale</name>
    <name type="synonym">Balaena physalus</name>
    <dbReference type="NCBI Taxonomy" id="9770"/>
    <lineage>
        <taxon>Eukaryota</taxon>
        <taxon>Metazoa</taxon>
        <taxon>Chordata</taxon>
        <taxon>Craniata</taxon>
        <taxon>Vertebrata</taxon>
        <taxon>Euteleostomi</taxon>
        <taxon>Mammalia</taxon>
        <taxon>Eutheria</taxon>
        <taxon>Laurasiatheria</taxon>
        <taxon>Artiodactyla</taxon>
        <taxon>Whippomorpha</taxon>
        <taxon>Cetacea</taxon>
        <taxon>Mysticeti</taxon>
        <taxon>Balaenopteridae</taxon>
        <taxon>Balaenoptera</taxon>
    </lineage>
</organism>
<dbReference type="InterPro" id="IPR013083">
    <property type="entry name" value="Znf_RING/FYVE/PHD"/>
</dbReference>
<keyword evidence="3" id="KW-0862">Zinc</keyword>
<dbReference type="OrthoDB" id="10037309at2759"/>
<gene>
    <name evidence="6" type="ORF">E2I00_009476</name>
</gene>
<evidence type="ECO:0000256" key="4">
    <source>
        <dbReference type="PROSITE-ProRule" id="PRU00175"/>
    </source>
</evidence>
<proteinExistence type="predicted"/>
<accession>A0A6A1QH11</accession>
<evidence type="ECO:0000313" key="7">
    <source>
        <dbReference type="Proteomes" id="UP000437017"/>
    </source>
</evidence>
<keyword evidence="2 4" id="KW-0863">Zinc-finger</keyword>
<evidence type="ECO:0000256" key="3">
    <source>
        <dbReference type="ARBA" id="ARBA00022833"/>
    </source>
</evidence>
<dbReference type="FunFam" id="3.30.40.10:FF:000175">
    <property type="entry name" value="Putative E3 ubiquitin-protein ligase MYLIP"/>
    <property type="match status" value="1"/>
</dbReference>
<dbReference type="SUPFAM" id="SSF57850">
    <property type="entry name" value="RING/U-box"/>
    <property type="match status" value="1"/>
</dbReference>
<keyword evidence="7" id="KW-1185">Reference proteome</keyword>
<evidence type="ECO:0000256" key="1">
    <source>
        <dbReference type="ARBA" id="ARBA00022723"/>
    </source>
</evidence>
<evidence type="ECO:0000256" key="2">
    <source>
        <dbReference type="ARBA" id="ARBA00022771"/>
    </source>
</evidence>
<dbReference type="InterPro" id="IPR001841">
    <property type="entry name" value="Znf_RING"/>
</dbReference>
<dbReference type="GO" id="GO:0008270">
    <property type="term" value="F:zinc ion binding"/>
    <property type="evidence" value="ECO:0007669"/>
    <property type="project" value="UniProtKB-KW"/>
</dbReference>
<protein>
    <recommendedName>
        <fullName evidence="5">RING-type domain-containing protein</fullName>
    </recommendedName>
</protein>
<sequence>MMQYSRDLKRHLASLFLNENINLGKKYVFDIKRISKDEYDHEALYNAGVVDLVLSSDPSPPNSPLKSSESSMSCGSCQQTRALQEKLGKLKEAMLCVLCCEGEINSTFRPCGHTVCCKGCAAQLQSCPVCRSRVDHVQQGPTPVFST</sequence>
<dbReference type="InterPro" id="IPR051728">
    <property type="entry name" value="RING-FYVE_E3_ubiquitin-ligase"/>
</dbReference>
<dbReference type="Pfam" id="PF13920">
    <property type="entry name" value="zf-C3HC4_3"/>
    <property type="match status" value="1"/>
</dbReference>
<dbReference type="PROSITE" id="PS50089">
    <property type="entry name" value="ZF_RING_2"/>
    <property type="match status" value="1"/>
</dbReference>
<dbReference type="AlphaFoldDB" id="A0A6A1QH11"/>
<dbReference type="PANTHER" id="PTHR14879:SF5">
    <property type="entry name" value="RING-TYPE DOMAIN-CONTAINING PROTEIN"/>
    <property type="match status" value="1"/>
</dbReference>
<reference evidence="6 7" key="1">
    <citation type="journal article" date="2019" name="PLoS ONE">
        <title>Genomic analyses reveal an absence of contemporary introgressive admixture between fin whales and blue whales, despite known hybrids.</title>
        <authorList>
            <person name="Westbury M.V."/>
            <person name="Petersen B."/>
            <person name="Lorenzen E.D."/>
        </authorList>
    </citation>
    <scope>NUCLEOTIDE SEQUENCE [LARGE SCALE GENOMIC DNA]</scope>
    <source>
        <strain evidence="6">FinWhale-01</strain>
    </source>
</reference>
<dbReference type="EMBL" id="SGJD01000127">
    <property type="protein sequence ID" value="KAB0406837.1"/>
    <property type="molecule type" value="Genomic_DNA"/>
</dbReference>
<keyword evidence="1" id="KW-0479">Metal-binding</keyword>
<feature type="domain" description="RING-type" evidence="5">
    <location>
        <begin position="96"/>
        <end position="131"/>
    </location>
</feature>
<name>A0A6A1QH11_BALPH</name>
<comment type="caution">
    <text evidence="6">The sequence shown here is derived from an EMBL/GenBank/DDBJ whole genome shotgun (WGS) entry which is preliminary data.</text>
</comment>
<evidence type="ECO:0000259" key="5">
    <source>
        <dbReference type="PROSITE" id="PS50089"/>
    </source>
</evidence>
<dbReference type="Proteomes" id="UP000437017">
    <property type="component" value="Unassembled WGS sequence"/>
</dbReference>
<dbReference type="Gene3D" id="3.30.40.10">
    <property type="entry name" value="Zinc/RING finger domain, C3HC4 (zinc finger)"/>
    <property type="match status" value="1"/>
</dbReference>
<evidence type="ECO:0000313" key="6">
    <source>
        <dbReference type="EMBL" id="KAB0406837.1"/>
    </source>
</evidence>
<dbReference type="PANTHER" id="PTHR14879">
    <property type="entry name" value="CASPASE REGULATOR, RING FINGER DOMAIN-CONTAINING"/>
    <property type="match status" value="1"/>
</dbReference>
<dbReference type="CDD" id="cd16523">
    <property type="entry name" value="RING-HC_MYLIP"/>
    <property type="match status" value="1"/>
</dbReference>